<feature type="compositionally biased region" description="Basic and acidic residues" evidence="2">
    <location>
        <begin position="575"/>
        <end position="590"/>
    </location>
</feature>
<dbReference type="GO" id="GO:0003824">
    <property type="term" value="F:catalytic activity"/>
    <property type="evidence" value="ECO:0007669"/>
    <property type="project" value="UniProtKB-KW"/>
</dbReference>
<dbReference type="OrthoDB" id="121093at2759"/>
<evidence type="ECO:0000256" key="2">
    <source>
        <dbReference type="SAM" id="MobiDB-lite"/>
    </source>
</evidence>
<keyword evidence="1" id="KW-0511">Multifunctional enzyme</keyword>
<dbReference type="InterPro" id="IPR050951">
    <property type="entry name" value="Retrovirus_Pol_polyprotein"/>
</dbReference>
<feature type="region of interest" description="Disordered" evidence="2">
    <location>
        <begin position="575"/>
        <end position="618"/>
    </location>
</feature>
<dbReference type="PANTHER" id="PTHR37984">
    <property type="entry name" value="PROTEIN CBG26694"/>
    <property type="match status" value="1"/>
</dbReference>
<dbReference type="InterPro" id="IPR000953">
    <property type="entry name" value="Chromo/chromo_shadow_dom"/>
</dbReference>
<dbReference type="Gene3D" id="1.10.340.70">
    <property type="match status" value="1"/>
</dbReference>
<feature type="region of interest" description="Disordered" evidence="2">
    <location>
        <begin position="359"/>
        <end position="410"/>
    </location>
</feature>
<dbReference type="Gene3D" id="3.30.420.10">
    <property type="entry name" value="Ribonuclease H-like superfamily/Ribonuclease H"/>
    <property type="match status" value="1"/>
</dbReference>
<feature type="domain" description="Chromo" evidence="3">
    <location>
        <begin position="696"/>
        <end position="758"/>
    </location>
</feature>
<dbReference type="Proteomes" id="UP001165121">
    <property type="component" value="Unassembled WGS sequence"/>
</dbReference>
<keyword evidence="5" id="KW-1185">Reference proteome</keyword>
<dbReference type="PROSITE" id="PS50013">
    <property type="entry name" value="CHROMO_2"/>
    <property type="match status" value="1"/>
</dbReference>
<evidence type="ECO:0000313" key="4">
    <source>
        <dbReference type="EMBL" id="GMF47192.1"/>
    </source>
</evidence>
<evidence type="ECO:0000256" key="1">
    <source>
        <dbReference type="ARBA" id="ARBA00023268"/>
    </source>
</evidence>
<feature type="compositionally biased region" description="Acidic residues" evidence="2">
    <location>
        <begin position="604"/>
        <end position="614"/>
    </location>
</feature>
<dbReference type="Gene3D" id="2.40.50.40">
    <property type="match status" value="1"/>
</dbReference>
<evidence type="ECO:0000259" key="3">
    <source>
        <dbReference type="PROSITE" id="PS50013"/>
    </source>
</evidence>
<evidence type="ECO:0000313" key="5">
    <source>
        <dbReference type="Proteomes" id="UP001165121"/>
    </source>
</evidence>
<protein>
    <submittedName>
        <fullName evidence="4">Unnamed protein product</fullName>
    </submittedName>
</protein>
<dbReference type="Pfam" id="PF17919">
    <property type="entry name" value="RT_RNaseH_2"/>
    <property type="match status" value="1"/>
</dbReference>
<reference evidence="4" key="1">
    <citation type="submission" date="2023-04" db="EMBL/GenBank/DDBJ databases">
        <title>Phytophthora fragariaefolia NBRC 109709.</title>
        <authorList>
            <person name="Ichikawa N."/>
            <person name="Sato H."/>
            <person name="Tonouchi N."/>
        </authorList>
    </citation>
    <scope>NUCLEOTIDE SEQUENCE</scope>
    <source>
        <strain evidence="4">NBRC 109709</strain>
    </source>
</reference>
<gene>
    <name evidence="4" type="ORF">Pfra01_001770300</name>
</gene>
<dbReference type="SUPFAM" id="SSF56672">
    <property type="entry name" value="DNA/RNA polymerases"/>
    <property type="match status" value="1"/>
</dbReference>
<organism evidence="4 5">
    <name type="scientific">Phytophthora fragariaefolia</name>
    <dbReference type="NCBI Taxonomy" id="1490495"/>
    <lineage>
        <taxon>Eukaryota</taxon>
        <taxon>Sar</taxon>
        <taxon>Stramenopiles</taxon>
        <taxon>Oomycota</taxon>
        <taxon>Peronosporomycetes</taxon>
        <taxon>Peronosporales</taxon>
        <taxon>Peronosporaceae</taxon>
        <taxon>Phytophthora</taxon>
    </lineage>
</organism>
<name>A0A9W6XWU8_9STRA</name>
<dbReference type="InterPro" id="IPR043128">
    <property type="entry name" value="Rev_trsase/Diguanyl_cyclase"/>
</dbReference>
<dbReference type="SUPFAM" id="SSF54160">
    <property type="entry name" value="Chromo domain-like"/>
    <property type="match status" value="1"/>
</dbReference>
<sequence>MQGFIGALNHYSRFIQNMEVYGVVLYQLKDADFADGGDLAAAKLAFAELKTKVANAPILRHFDSAKEVHIMLFADAWALSSTPLQPQDGLLHPVRFCGRVLKENKVNYHPAEKEVLALLHKLKMGHTLVAGKTLHDYTRFSTLEWVFTSKSLYGRAVSFAVLHSPYNLKVKRIREHDADFAELLQATVTPHIGLDDSLSHLAPPSKNSATVRLDPELLYAHVPRDFIGHVLSFDGSAKTEKNGGYVDDSRLAIQQSMGVMACKKETLQLEQARHKKRTDQLSSVRYLHVLRYYNAAADSLATEALESKIGRVELSSDRKTDLKELHRVAEILYTSTDSADSGEPRAEMTVMTRRQTRRVHFEDEANKDSAGISQNTGLHDKEANSPNLRAEGLQFESPRAPKRVRRVEDQAEVEVSEDRIPDATDIDPAVVQAERRRRISKAQDEQLRWADLKVLLRGELDSLTHRRAQNASKIADSFVLSDHGLLYYQGQWKRRAEPDTADMSLRLVVPTTMVDEVLHRCHNSIEGGHQGIVRTFHRVKADFYWVGLYADVSKHVQTCEDGTKEYRLADKAQRAEAHNARLSGKEKRSLPESTQLTRERSTDNEDADSEDEPAEPQRSLFQAGDQVWLFMERVRPGLKKKLDHRWHGPLRVKKKVEEFAYELELRDKSGENDRFDFNEELLPEDSWELSDTSDKYEVEAIPDDMIPNSTSTSRPQRLFKVKWVGYDEPPWEPLSNLSCGSLLFDYLRNKKRERRLQMVQVAGEN</sequence>
<dbReference type="InterPro" id="IPR041588">
    <property type="entry name" value="Integrase_H2C2"/>
</dbReference>
<dbReference type="Pfam" id="PF17921">
    <property type="entry name" value="Integrase_H2C2"/>
    <property type="match status" value="1"/>
</dbReference>
<dbReference type="FunFam" id="1.10.340.70:FF:000001">
    <property type="entry name" value="Retrovirus-related Pol polyprotein from transposon gypsy-like Protein"/>
    <property type="match status" value="1"/>
</dbReference>
<dbReference type="EMBL" id="BSXT01002110">
    <property type="protein sequence ID" value="GMF47192.1"/>
    <property type="molecule type" value="Genomic_DNA"/>
</dbReference>
<dbReference type="AlphaFoldDB" id="A0A9W6XWU8"/>
<dbReference type="InterPro" id="IPR041577">
    <property type="entry name" value="RT_RNaseH_2"/>
</dbReference>
<dbReference type="PANTHER" id="PTHR37984:SF5">
    <property type="entry name" value="PROTEIN NYNRIN-LIKE"/>
    <property type="match status" value="1"/>
</dbReference>
<accession>A0A9W6XWU8</accession>
<proteinExistence type="predicted"/>
<dbReference type="Gene3D" id="3.30.70.270">
    <property type="match status" value="1"/>
</dbReference>
<dbReference type="CDD" id="cd00024">
    <property type="entry name" value="CD_CSD"/>
    <property type="match status" value="1"/>
</dbReference>
<dbReference type="GO" id="GO:0003676">
    <property type="term" value="F:nucleic acid binding"/>
    <property type="evidence" value="ECO:0007669"/>
    <property type="project" value="InterPro"/>
</dbReference>
<dbReference type="InterPro" id="IPR043502">
    <property type="entry name" value="DNA/RNA_pol_sf"/>
</dbReference>
<dbReference type="InterPro" id="IPR016197">
    <property type="entry name" value="Chromo-like_dom_sf"/>
</dbReference>
<dbReference type="InterPro" id="IPR036397">
    <property type="entry name" value="RNaseH_sf"/>
</dbReference>
<comment type="caution">
    <text evidence="4">The sequence shown here is derived from an EMBL/GenBank/DDBJ whole genome shotgun (WGS) entry which is preliminary data.</text>
</comment>